<evidence type="ECO:0000256" key="6">
    <source>
        <dbReference type="SAM" id="MobiDB-lite"/>
    </source>
</evidence>
<name>A0ABT2AS81_9BURK</name>
<dbReference type="CDD" id="cd00614">
    <property type="entry name" value="CGS_like"/>
    <property type="match status" value="1"/>
</dbReference>
<comment type="similarity">
    <text evidence="2 5">Belongs to the trans-sulfuration enzymes family.</text>
</comment>
<keyword evidence="8" id="KW-1185">Reference proteome</keyword>
<accession>A0ABT2AS81</accession>
<protein>
    <submittedName>
        <fullName evidence="7">O-acetylhomoserine aminocarboxypropyltransferase</fullName>
        <ecNumber evidence="7">2.5.1.49</ecNumber>
    </submittedName>
</protein>
<dbReference type="RefSeq" id="WP_258830111.1">
    <property type="nucleotide sequence ID" value="NZ_JANUHA010000023.1"/>
</dbReference>
<evidence type="ECO:0000256" key="4">
    <source>
        <dbReference type="ARBA" id="ARBA00022898"/>
    </source>
</evidence>
<organism evidence="7 8">
    <name type="scientific">Massilia agri</name>
    <dbReference type="NCBI Taxonomy" id="1886785"/>
    <lineage>
        <taxon>Bacteria</taxon>
        <taxon>Pseudomonadati</taxon>
        <taxon>Pseudomonadota</taxon>
        <taxon>Betaproteobacteria</taxon>
        <taxon>Burkholderiales</taxon>
        <taxon>Oxalobacteraceae</taxon>
        <taxon>Telluria group</taxon>
        <taxon>Massilia</taxon>
    </lineage>
</organism>
<dbReference type="PROSITE" id="PS00868">
    <property type="entry name" value="CYS_MET_METAB_PP"/>
    <property type="match status" value="1"/>
</dbReference>
<dbReference type="InterPro" id="IPR000277">
    <property type="entry name" value="Cys/Met-Metab_PyrdxlP-dep_enz"/>
</dbReference>
<feature type="region of interest" description="Disordered" evidence="6">
    <location>
        <begin position="1"/>
        <end position="22"/>
    </location>
</feature>
<dbReference type="EMBL" id="JANUHA010000023">
    <property type="protein sequence ID" value="MCS0599110.1"/>
    <property type="molecule type" value="Genomic_DNA"/>
</dbReference>
<dbReference type="InterPro" id="IPR006235">
    <property type="entry name" value="OAc-hSer/O-AcSer_sulfhydrylase"/>
</dbReference>
<dbReference type="NCBIfam" id="NF006004">
    <property type="entry name" value="PRK08134.1"/>
    <property type="match status" value="1"/>
</dbReference>
<evidence type="ECO:0000256" key="1">
    <source>
        <dbReference type="ARBA" id="ARBA00001933"/>
    </source>
</evidence>
<dbReference type="GO" id="GO:0003961">
    <property type="term" value="F:O-acetylhomoserine aminocarboxypropyltransferase activity"/>
    <property type="evidence" value="ECO:0007669"/>
    <property type="project" value="UniProtKB-EC"/>
</dbReference>
<dbReference type="InterPro" id="IPR015424">
    <property type="entry name" value="PyrdxlP-dep_Trfase"/>
</dbReference>
<evidence type="ECO:0000313" key="8">
    <source>
        <dbReference type="Proteomes" id="UP001206572"/>
    </source>
</evidence>
<evidence type="ECO:0000313" key="7">
    <source>
        <dbReference type="EMBL" id="MCS0599110.1"/>
    </source>
</evidence>
<dbReference type="Gene3D" id="3.90.1150.10">
    <property type="entry name" value="Aspartate Aminotransferase, domain 1"/>
    <property type="match status" value="1"/>
</dbReference>
<keyword evidence="3 7" id="KW-0808">Transferase</keyword>
<reference evidence="7 8" key="1">
    <citation type="submission" date="2022-08" db="EMBL/GenBank/DDBJ databases">
        <title>Reclassification of Massilia species as members of the genera Telluria, Duganella, Pseudoduganella, Mokoshia gen. nov. and Zemynaea gen. nov. using orthogonal and non-orthogonal genome-based approaches.</title>
        <authorList>
            <person name="Bowman J.P."/>
        </authorList>
    </citation>
    <scope>NUCLEOTIDE SEQUENCE [LARGE SCALE GENOMIC DNA]</scope>
    <source>
        <strain evidence="7 8">JCM 31661</strain>
    </source>
</reference>
<dbReference type="SUPFAM" id="SSF53383">
    <property type="entry name" value="PLP-dependent transferases"/>
    <property type="match status" value="1"/>
</dbReference>
<dbReference type="InterPro" id="IPR015422">
    <property type="entry name" value="PyrdxlP-dep_Trfase_small"/>
</dbReference>
<dbReference type="Gene3D" id="3.40.640.10">
    <property type="entry name" value="Type I PLP-dependent aspartate aminotransferase-like (Major domain)"/>
    <property type="match status" value="1"/>
</dbReference>
<dbReference type="InterPro" id="IPR054542">
    <property type="entry name" value="Cys_met_metab_PP"/>
</dbReference>
<comment type="caution">
    <text evidence="7">The sequence shown here is derived from an EMBL/GenBank/DDBJ whole genome shotgun (WGS) entry which is preliminary data.</text>
</comment>
<dbReference type="PIRSF" id="PIRSF001434">
    <property type="entry name" value="CGS"/>
    <property type="match status" value="1"/>
</dbReference>
<dbReference type="InterPro" id="IPR015421">
    <property type="entry name" value="PyrdxlP-dep_Trfase_major"/>
</dbReference>
<evidence type="ECO:0000256" key="5">
    <source>
        <dbReference type="RuleBase" id="RU362118"/>
    </source>
</evidence>
<gene>
    <name evidence="7" type="ORF">NX780_22445</name>
</gene>
<dbReference type="EC" id="2.5.1.49" evidence="7"/>
<dbReference type="Proteomes" id="UP001206572">
    <property type="component" value="Unassembled WGS sequence"/>
</dbReference>
<dbReference type="PANTHER" id="PTHR43797">
    <property type="entry name" value="HOMOCYSTEINE/CYSTEINE SYNTHASE"/>
    <property type="match status" value="1"/>
</dbReference>
<evidence type="ECO:0000256" key="2">
    <source>
        <dbReference type="ARBA" id="ARBA00009077"/>
    </source>
</evidence>
<keyword evidence="4 5" id="KW-0663">Pyridoxal phosphate</keyword>
<dbReference type="Pfam" id="PF01053">
    <property type="entry name" value="Cys_Met_Meta_PP"/>
    <property type="match status" value="1"/>
</dbReference>
<evidence type="ECO:0000256" key="3">
    <source>
        <dbReference type="ARBA" id="ARBA00022679"/>
    </source>
</evidence>
<comment type="cofactor">
    <cofactor evidence="1 5">
        <name>pyridoxal 5'-phosphate</name>
        <dbReference type="ChEBI" id="CHEBI:597326"/>
    </cofactor>
</comment>
<sequence length="436" mass="46315">MSGPQDPGFDTLALHAGGAPDPATGARATPIHFTSSFAFRDSDHAAALFNMERAGHVYSRISNPTNAVLEERIAALEGGVAGIATASGQAAMHLGLATIAGAGSHIVASTALYGGSHNLLAYTLRRFGIETTFVNPRDLDAWRAAIRPATRVLFGETLGNPGLDVLDIPAVSAIAHEHGLPLMVDATFTTPYLQRPFDLGADLLLHSATKFLCGHGTAIGGLLVDGGTFDWDAAHAKSGRFPELCEPYDGFHGMVFSEESTVAPFALRARREGLRDFGAAMSPHNAFAILQGIETLGLRMERHVANTRRVVEFLLSQPSVAAVNYPELDTHPDHQLAQRLLPKGCGAVFTFELKGDRAAGRRFADGLQLFSHLANVGDAKSLVIHPASTTHFRVPAEELAATGIKEGTMRLSVGLEAPDDLIEDLKRGLKLAQKGA</sequence>
<dbReference type="PANTHER" id="PTHR43797:SF2">
    <property type="entry name" value="HOMOCYSTEINE_CYSTEINE SYNTHASE"/>
    <property type="match status" value="1"/>
</dbReference>
<proteinExistence type="inferred from homology"/>
<dbReference type="NCBIfam" id="TIGR01326">
    <property type="entry name" value="OAH_OAS_sulfhy"/>
    <property type="match status" value="1"/>
</dbReference>